<dbReference type="PANTHER" id="PTHR12281:SF31">
    <property type="entry name" value="DCN1-LIKE PROTEIN 3"/>
    <property type="match status" value="1"/>
</dbReference>
<sequence length="271" mass="30098">MAPAPSSTQQKGLVAEFIGVTAADKTTAGKVLKQHNWNLSAAINAFFNQPVASNTSSNRAAVTKIFDKYRDNPKEAPDEINLEGTGTLLGDLKIDITDVGALVLFELVQSPSLGVITRQGCVDGLAAANADSLPKISAIVEQRRSQLPSGGDAFRAVYNHTFALGLQERQKSLAMEMALEFWKLLFSTPAFDWRTDSTPWREWWLEFYEAKIKKAVNKDLWKQTLVFALETVKDDSMSFWSEESSWPSVIDEFVAWVKEKRGKSAEAMDTN</sequence>
<dbReference type="GO" id="GO:0097602">
    <property type="term" value="F:cullin family protein binding"/>
    <property type="evidence" value="ECO:0007669"/>
    <property type="project" value="TreeGrafter"/>
</dbReference>
<dbReference type="Gene3D" id="1.10.8.10">
    <property type="entry name" value="DNA helicase RuvA subunit, C-terminal domain"/>
    <property type="match status" value="1"/>
</dbReference>
<dbReference type="Proteomes" id="UP000504637">
    <property type="component" value="Unplaced"/>
</dbReference>
<evidence type="ECO:0000259" key="3">
    <source>
        <dbReference type="PROSITE" id="PS51229"/>
    </source>
</evidence>
<dbReference type="InterPro" id="IPR042460">
    <property type="entry name" value="DCN1-like_PONY"/>
</dbReference>
<comment type="function">
    <text evidence="2">Neddylation of cullins play an essential role in the regulation of SCF-type complexes activity.</text>
</comment>
<dbReference type="GO" id="GO:0032182">
    <property type="term" value="F:ubiquitin-like protein binding"/>
    <property type="evidence" value="ECO:0007669"/>
    <property type="project" value="TreeGrafter"/>
</dbReference>
<evidence type="ECO:0000313" key="4">
    <source>
        <dbReference type="Proteomes" id="UP000504637"/>
    </source>
</evidence>
<dbReference type="PROSITE" id="PS51229">
    <property type="entry name" value="DCUN1"/>
    <property type="match status" value="1"/>
</dbReference>
<dbReference type="PANTHER" id="PTHR12281">
    <property type="entry name" value="RP42 RELATED"/>
    <property type="match status" value="1"/>
</dbReference>
<evidence type="ECO:0000313" key="5">
    <source>
        <dbReference type="RefSeq" id="XP_033463959.1"/>
    </source>
</evidence>
<dbReference type="GO" id="GO:0000151">
    <property type="term" value="C:ubiquitin ligase complex"/>
    <property type="evidence" value="ECO:0007669"/>
    <property type="project" value="TreeGrafter"/>
</dbReference>
<organism evidence="5">
    <name type="scientific">Dissoconium aciculare CBS 342.82</name>
    <dbReference type="NCBI Taxonomy" id="1314786"/>
    <lineage>
        <taxon>Eukaryota</taxon>
        <taxon>Fungi</taxon>
        <taxon>Dikarya</taxon>
        <taxon>Ascomycota</taxon>
        <taxon>Pezizomycotina</taxon>
        <taxon>Dothideomycetes</taxon>
        <taxon>Dothideomycetidae</taxon>
        <taxon>Mycosphaerellales</taxon>
        <taxon>Dissoconiaceae</taxon>
        <taxon>Dissoconium</taxon>
    </lineage>
</organism>
<keyword evidence="4" id="KW-1185">Reference proteome</keyword>
<dbReference type="Gene3D" id="1.10.238.200">
    <property type="entry name" value="Cullin, PONY binding domain"/>
    <property type="match status" value="1"/>
</dbReference>
<dbReference type="Gene3D" id="1.10.238.10">
    <property type="entry name" value="EF-hand"/>
    <property type="match status" value="1"/>
</dbReference>
<accession>A0A6J3MGD2</accession>
<dbReference type="GeneID" id="54364975"/>
<evidence type="ECO:0000256" key="2">
    <source>
        <dbReference type="RuleBase" id="RU410713"/>
    </source>
</evidence>
<dbReference type="RefSeq" id="XP_033463959.1">
    <property type="nucleotide sequence ID" value="XM_033607175.1"/>
</dbReference>
<dbReference type="InterPro" id="IPR009060">
    <property type="entry name" value="UBA-like_sf"/>
</dbReference>
<dbReference type="AlphaFoldDB" id="A0A6J3MGD2"/>
<reference evidence="5" key="1">
    <citation type="submission" date="2020-01" db="EMBL/GenBank/DDBJ databases">
        <authorList>
            <consortium name="DOE Joint Genome Institute"/>
            <person name="Haridas S."/>
            <person name="Albert R."/>
            <person name="Binder M."/>
            <person name="Bloem J."/>
            <person name="Labutti K."/>
            <person name="Salamov A."/>
            <person name="Andreopoulos B."/>
            <person name="Baker S.E."/>
            <person name="Barry K."/>
            <person name="Bills G."/>
            <person name="Bluhm B.H."/>
            <person name="Cannon C."/>
            <person name="Castanera R."/>
            <person name="Culley D.E."/>
            <person name="Daum C."/>
            <person name="Ezra D."/>
            <person name="Gonzalez J.B."/>
            <person name="Henrissat B."/>
            <person name="Kuo A."/>
            <person name="Liang C."/>
            <person name="Lipzen A."/>
            <person name="Lutzoni F."/>
            <person name="Magnuson J."/>
            <person name="Mondo S."/>
            <person name="Nolan M."/>
            <person name="Ohm R."/>
            <person name="Pangilinan J."/>
            <person name="Park H.-J."/>
            <person name="Ramirez L."/>
            <person name="Alfaro M."/>
            <person name="Sun H."/>
            <person name="Tritt A."/>
            <person name="Yoshinaga Y."/>
            <person name="Zwiers L.-H."/>
            <person name="Turgeon B.G."/>
            <person name="Goodwin S.B."/>
            <person name="Spatafora J.W."/>
            <person name="Crous P.W."/>
            <person name="Grigoriev I.V."/>
        </authorList>
    </citation>
    <scope>NUCLEOTIDE SEQUENCE</scope>
    <source>
        <strain evidence="5">CBS 342.82</strain>
    </source>
</reference>
<reference evidence="5" key="2">
    <citation type="submission" date="2020-04" db="EMBL/GenBank/DDBJ databases">
        <authorList>
            <consortium name="NCBI Genome Project"/>
        </authorList>
    </citation>
    <scope>NUCLEOTIDE SEQUENCE</scope>
    <source>
        <strain evidence="5">CBS 342.82</strain>
    </source>
</reference>
<dbReference type="GO" id="GO:0031624">
    <property type="term" value="F:ubiquitin conjugating enzyme binding"/>
    <property type="evidence" value="ECO:0007669"/>
    <property type="project" value="TreeGrafter"/>
</dbReference>
<gene>
    <name evidence="5" type="ORF">K489DRAFT_405686</name>
</gene>
<name>A0A6J3MGD2_9PEZI</name>
<dbReference type="Pfam" id="PF14555">
    <property type="entry name" value="UBA_4"/>
    <property type="match status" value="1"/>
</dbReference>
<protein>
    <recommendedName>
        <fullName evidence="2">Defective in cullin neddylation protein</fullName>
    </recommendedName>
</protein>
<dbReference type="InterPro" id="IPR005176">
    <property type="entry name" value="PONY_dom"/>
</dbReference>
<feature type="domain" description="DCUN1" evidence="3">
    <location>
        <begin position="57"/>
        <end position="258"/>
    </location>
</feature>
<dbReference type="GO" id="GO:0045116">
    <property type="term" value="P:protein neddylation"/>
    <property type="evidence" value="ECO:0007669"/>
    <property type="project" value="TreeGrafter"/>
</dbReference>
<keyword evidence="1" id="KW-0833">Ubl conjugation pathway</keyword>
<dbReference type="Pfam" id="PF03556">
    <property type="entry name" value="Cullin_binding"/>
    <property type="match status" value="1"/>
</dbReference>
<dbReference type="SUPFAM" id="SSF46934">
    <property type="entry name" value="UBA-like"/>
    <property type="match status" value="1"/>
</dbReference>
<dbReference type="InterPro" id="IPR014764">
    <property type="entry name" value="DCN-prot"/>
</dbReference>
<reference evidence="5" key="3">
    <citation type="submission" date="2025-08" db="UniProtKB">
        <authorList>
            <consortium name="RefSeq"/>
        </authorList>
    </citation>
    <scope>IDENTIFICATION</scope>
    <source>
        <strain evidence="5">CBS 342.82</strain>
    </source>
</reference>
<dbReference type="OrthoDB" id="27198at2759"/>
<proteinExistence type="predicted"/>
<evidence type="ECO:0000256" key="1">
    <source>
        <dbReference type="ARBA" id="ARBA00022786"/>
    </source>
</evidence>